<comment type="caution">
    <text evidence="1">The sequence shown here is derived from an EMBL/GenBank/DDBJ whole genome shotgun (WGS) entry which is preliminary data.</text>
</comment>
<gene>
    <name evidence="1" type="ORF">K3G42_005560</name>
</gene>
<accession>A0ACB8FND0</accession>
<evidence type="ECO:0000313" key="1">
    <source>
        <dbReference type="EMBL" id="KAH8006480.1"/>
    </source>
</evidence>
<organism evidence="1 2">
    <name type="scientific">Sphaerodactylus townsendi</name>
    <dbReference type="NCBI Taxonomy" id="933632"/>
    <lineage>
        <taxon>Eukaryota</taxon>
        <taxon>Metazoa</taxon>
        <taxon>Chordata</taxon>
        <taxon>Craniata</taxon>
        <taxon>Vertebrata</taxon>
        <taxon>Euteleostomi</taxon>
        <taxon>Lepidosauria</taxon>
        <taxon>Squamata</taxon>
        <taxon>Bifurcata</taxon>
        <taxon>Gekkota</taxon>
        <taxon>Sphaerodactylidae</taxon>
        <taxon>Sphaerodactylus</taxon>
    </lineage>
</organism>
<name>A0ACB8FND0_9SAUR</name>
<keyword evidence="2" id="KW-1185">Reference proteome</keyword>
<proteinExistence type="predicted"/>
<protein>
    <submittedName>
        <fullName evidence="1">Uncharacterized protein</fullName>
    </submittedName>
</protein>
<evidence type="ECO:0000313" key="2">
    <source>
        <dbReference type="Proteomes" id="UP000827872"/>
    </source>
</evidence>
<reference evidence="1" key="1">
    <citation type="submission" date="2021-08" db="EMBL/GenBank/DDBJ databases">
        <title>The first chromosome-level gecko genome reveals the dynamic sex chromosomes of Neotropical dwarf geckos (Sphaerodactylidae: Sphaerodactylus).</title>
        <authorList>
            <person name="Pinto B.J."/>
            <person name="Keating S.E."/>
            <person name="Gamble T."/>
        </authorList>
    </citation>
    <scope>NUCLEOTIDE SEQUENCE</scope>
    <source>
        <strain evidence="1">TG3544</strain>
    </source>
</reference>
<sequence length="99" mass="11000">MEPPDHFSPEVTCGRETKGRDLKCSLACHLSSAIPLVRLFLFISRYKRTPRNPGRETISWRLNAALLLLASPVSTASLAAIFYGKHRRSTASIADSCIR</sequence>
<dbReference type="EMBL" id="CM037619">
    <property type="protein sequence ID" value="KAH8006480.1"/>
    <property type="molecule type" value="Genomic_DNA"/>
</dbReference>
<dbReference type="Proteomes" id="UP000827872">
    <property type="component" value="Linkage Group LG06"/>
</dbReference>